<keyword evidence="2" id="KW-0645">Protease</keyword>
<dbReference type="InterPro" id="IPR032799">
    <property type="entry name" value="TAXi_C"/>
</dbReference>
<evidence type="ECO:0000259" key="8">
    <source>
        <dbReference type="PROSITE" id="PS51767"/>
    </source>
</evidence>
<feature type="chain" id="PRO_5043385239" description="Peptidase A1 domain-containing protein" evidence="7">
    <location>
        <begin position="27"/>
        <end position="449"/>
    </location>
</feature>
<dbReference type="SUPFAM" id="SSF50630">
    <property type="entry name" value="Acid proteases"/>
    <property type="match status" value="1"/>
</dbReference>
<keyword evidence="3" id="KW-0064">Aspartyl protease</keyword>
<gene>
    <name evidence="9" type="ORF">RND81_05G009600</name>
</gene>
<comment type="caution">
    <text evidence="9">The sequence shown here is derived from an EMBL/GenBank/DDBJ whole genome shotgun (WGS) entry which is preliminary data.</text>
</comment>
<feature type="signal peptide" evidence="7">
    <location>
        <begin position="1"/>
        <end position="26"/>
    </location>
</feature>
<keyword evidence="4" id="KW-0378">Hydrolase</keyword>
<keyword evidence="10" id="KW-1185">Reference proteome</keyword>
<accession>A0AAW1KUA8</accession>
<dbReference type="GO" id="GO:0004190">
    <property type="term" value="F:aspartic-type endopeptidase activity"/>
    <property type="evidence" value="ECO:0007669"/>
    <property type="project" value="UniProtKB-KW"/>
</dbReference>
<evidence type="ECO:0000256" key="3">
    <source>
        <dbReference type="ARBA" id="ARBA00022750"/>
    </source>
</evidence>
<dbReference type="GO" id="GO:0005576">
    <property type="term" value="C:extracellular region"/>
    <property type="evidence" value="ECO:0007669"/>
    <property type="project" value="TreeGrafter"/>
</dbReference>
<feature type="active site" evidence="6">
    <location>
        <position position="318"/>
    </location>
</feature>
<sequence>MTSLNTLISSLSIILYLSSLISPTSSFPYTLQLSHNSPKSHDIISYVAKSTLHRAHHIKHYSKNPSSDLFTPLFARSAGDYSISLSIGTPPQNIPAFFDTGSSLVWVPCTSQYTCNNCTKTDTKITTFKPHRSSSKKHINCHNTKCQWLDQPDDTVSCRNCNRSLAGDCIRPCFYDQAYGAGDTSGIAIFETLNFQTNSIPGFFVGCSLMSDLMPEGIVGFGRNPMSLPNQLKLTQFSYCLVSHKFDDTSKSSNLILGNSGVVTGVSYTPLLKNPSMLPFSGYYYVQLEQITINDKIVKIPHKILNTDSSGNGGTIVDSGSTLTSLAPSLFGPVANEYIAQMAPGQRNRVVIGELSLGNMVCVKGAGEKGMVIPEVGFQFKGGVKIELTVGNYFNGGSGLLCLPFVNVTFEVGLTGSGPAVILGNYQQQNLYVEYDLKNERFGFKKQVC</sequence>
<dbReference type="InterPro" id="IPR051708">
    <property type="entry name" value="Plant_Aspart_Prot_A1"/>
</dbReference>
<evidence type="ECO:0000313" key="9">
    <source>
        <dbReference type="EMBL" id="KAK9723579.1"/>
    </source>
</evidence>
<proteinExistence type="inferred from homology"/>
<comment type="similarity">
    <text evidence="1">Belongs to the peptidase A1 family.</text>
</comment>
<keyword evidence="5" id="KW-0325">Glycoprotein</keyword>
<dbReference type="InterPro" id="IPR034161">
    <property type="entry name" value="Pepsin-like_plant"/>
</dbReference>
<dbReference type="Gene3D" id="2.40.70.10">
    <property type="entry name" value="Acid Proteases"/>
    <property type="match status" value="2"/>
</dbReference>
<dbReference type="GO" id="GO:0006508">
    <property type="term" value="P:proteolysis"/>
    <property type="evidence" value="ECO:0007669"/>
    <property type="project" value="UniProtKB-KW"/>
</dbReference>
<dbReference type="CDD" id="cd05476">
    <property type="entry name" value="pepsin_A_like_plant"/>
    <property type="match status" value="1"/>
</dbReference>
<evidence type="ECO:0000256" key="7">
    <source>
        <dbReference type="SAM" id="SignalP"/>
    </source>
</evidence>
<evidence type="ECO:0000256" key="1">
    <source>
        <dbReference type="ARBA" id="ARBA00007447"/>
    </source>
</evidence>
<dbReference type="Pfam" id="PF14543">
    <property type="entry name" value="TAXi_N"/>
    <property type="match status" value="1"/>
</dbReference>
<dbReference type="Pfam" id="PF14541">
    <property type="entry name" value="TAXi_C"/>
    <property type="match status" value="1"/>
</dbReference>
<protein>
    <recommendedName>
        <fullName evidence="8">Peptidase A1 domain-containing protein</fullName>
    </recommendedName>
</protein>
<evidence type="ECO:0000256" key="4">
    <source>
        <dbReference type="ARBA" id="ARBA00022801"/>
    </source>
</evidence>
<dbReference type="InterPro" id="IPR021109">
    <property type="entry name" value="Peptidase_aspartic_dom_sf"/>
</dbReference>
<dbReference type="InterPro" id="IPR032861">
    <property type="entry name" value="TAXi_N"/>
</dbReference>
<dbReference type="PANTHER" id="PTHR47967:SF36">
    <property type="entry name" value="PEPTIDASE A1 DOMAIN-CONTAINING PROTEIN"/>
    <property type="match status" value="1"/>
</dbReference>
<keyword evidence="7" id="KW-0732">Signal</keyword>
<dbReference type="InterPro" id="IPR001461">
    <property type="entry name" value="Aspartic_peptidase_A1"/>
</dbReference>
<reference evidence="9" key="1">
    <citation type="submission" date="2024-03" db="EMBL/GenBank/DDBJ databases">
        <title>WGS assembly of Saponaria officinalis var. Norfolk2.</title>
        <authorList>
            <person name="Jenkins J."/>
            <person name="Shu S."/>
            <person name="Grimwood J."/>
            <person name="Barry K."/>
            <person name="Goodstein D."/>
            <person name="Schmutz J."/>
            <person name="Leebens-Mack J."/>
            <person name="Osbourn A."/>
        </authorList>
    </citation>
    <scope>NUCLEOTIDE SEQUENCE [LARGE SCALE GENOMIC DNA]</scope>
    <source>
        <strain evidence="9">JIC</strain>
    </source>
</reference>
<evidence type="ECO:0000256" key="5">
    <source>
        <dbReference type="ARBA" id="ARBA00023180"/>
    </source>
</evidence>
<dbReference type="PROSITE" id="PS51767">
    <property type="entry name" value="PEPTIDASE_A1"/>
    <property type="match status" value="1"/>
</dbReference>
<dbReference type="PANTHER" id="PTHR47967">
    <property type="entry name" value="OS07G0603500 PROTEIN-RELATED"/>
    <property type="match status" value="1"/>
</dbReference>
<dbReference type="InterPro" id="IPR033121">
    <property type="entry name" value="PEPTIDASE_A1"/>
</dbReference>
<organism evidence="9 10">
    <name type="scientific">Saponaria officinalis</name>
    <name type="common">Common soapwort</name>
    <name type="synonym">Lychnis saponaria</name>
    <dbReference type="NCBI Taxonomy" id="3572"/>
    <lineage>
        <taxon>Eukaryota</taxon>
        <taxon>Viridiplantae</taxon>
        <taxon>Streptophyta</taxon>
        <taxon>Embryophyta</taxon>
        <taxon>Tracheophyta</taxon>
        <taxon>Spermatophyta</taxon>
        <taxon>Magnoliopsida</taxon>
        <taxon>eudicotyledons</taxon>
        <taxon>Gunneridae</taxon>
        <taxon>Pentapetalae</taxon>
        <taxon>Caryophyllales</taxon>
        <taxon>Caryophyllaceae</taxon>
        <taxon>Caryophylleae</taxon>
        <taxon>Saponaria</taxon>
    </lineage>
</organism>
<evidence type="ECO:0000256" key="2">
    <source>
        <dbReference type="ARBA" id="ARBA00022670"/>
    </source>
</evidence>
<feature type="active site" evidence="6">
    <location>
        <position position="99"/>
    </location>
</feature>
<name>A0AAW1KUA8_SAPOF</name>
<evidence type="ECO:0000313" key="10">
    <source>
        <dbReference type="Proteomes" id="UP001443914"/>
    </source>
</evidence>
<evidence type="ECO:0000256" key="6">
    <source>
        <dbReference type="PIRSR" id="PIRSR601461-1"/>
    </source>
</evidence>
<dbReference type="AlphaFoldDB" id="A0AAW1KUA8"/>
<dbReference type="Proteomes" id="UP001443914">
    <property type="component" value="Unassembled WGS sequence"/>
</dbReference>
<dbReference type="PRINTS" id="PR00792">
    <property type="entry name" value="PEPSIN"/>
</dbReference>
<dbReference type="EMBL" id="JBDFQZ010000005">
    <property type="protein sequence ID" value="KAK9723579.1"/>
    <property type="molecule type" value="Genomic_DNA"/>
</dbReference>
<feature type="domain" description="Peptidase A1" evidence="8">
    <location>
        <begin position="81"/>
        <end position="445"/>
    </location>
</feature>